<keyword evidence="2 3" id="KW-0802">TPR repeat</keyword>
<evidence type="ECO:0000313" key="5">
    <source>
        <dbReference type="Proteomes" id="UP000294650"/>
    </source>
</evidence>
<dbReference type="OrthoDB" id="600613at2"/>
<evidence type="ECO:0000256" key="2">
    <source>
        <dbReference type="ARBA" id="ARBA00022803"/>
    </source>
</evidence>
<keyword evidence="1" id="KW-0677">Repeat</keyword>
<dbReference type="Pfam" id="PF14559">
    <property type="entry name" value="TPR_19"/>
    <property type="match status" value="2"/>
</dbReference>
<dbReference type="PROSITE" id="PS50005">
    <property type="entry name" value="TPR"/>
    <property type="match status" value="1"/>
</dbReference>
<accession>A0A4R3MTH9</accession>
<dbReference type="Gene3D" id="1.25.40.10">
    <property type="entry name" value="Tetratricopeptide repeat domain"/>
    <property type="match status" value="1"/>
</dbReference>
<dbReference type="EMBL" id="SMAN01000021">
    <property type="protein sequence ID" value="TCT18776.1"/>
    <property type="molecule type" value="Genomic_DNA"/>
</dbReference>
<dbReference type="InterPro" id="IPR019734">
    <property type="entry name" value="TPR_rpt"/>
</dbReference>
<dbReference type="Pfam" id="PF13181">
    <property type="entry name" value="TPR_8"/>
    <property type="match status" value="1"/>
</dbReference>
<keyword evidence="5" id="KW-1185">Reference proteome</keyword>
<name>A0A4R3MTH9_9BACI</name>
<dbReference type="Proteomes" id="UP000294650">
    <property type="component" value="Unassembled WGS sequence"/>
</dbReference>
<dbReference type="InterPro" id="IPR051012">
    <property type="entry name" value="CellSynth/LPSAsmb/PSIAsmb"/>
</dbReference>
<dbReference type="RefSeq" id="WP_132372646.1">
    <property type="nucleotide sequence ID" value="NZ_SMAN01000021.1"/>
</dbReference>
<comment type="caution">
    <text evidence="4">The sequence shown here is derived from an EMBL/GenBank/DDBJ whole genome shotgun (WGS) entry which is preliminary data.</text>
</comment>
<evidence type="ECO:0000256" key="3">
    <source>
        <dbReference type="PROSITE-ProRule" id="PRU00339"/>
    </source>
</evidence>
<organism evidence="4 5">
    <name type="scientific">Melghiribacillus thermohalophilus</name>
    <dbReference type="NCBI Taxonomy" id="1324956"/>
    <lineage>
        <taxon>Bacteria</taxon>
        <taxon>Bacillati</taxon>
        <taxon>Bacillota</taxon>
        <taxon>Bacilli</taxon>
        <taxon>Bacillales</taxon>
        <taxon>Bacillaceae</taxon>
        <taxon>Melghiribacillus</taxon>
    </lineage>
</organism>
<proteinExistence type="predicted"/>
<dbReference type="InterPro" id="IPR011990">
    <property type="entry name" value="TPR-like_helical_dom_sf"/>
</dbReference>
<sequence>MYKDSHVTHEQNVIPFLNEGDFYFVHGVKALRKKDFLKAKKWLKRAVELSPTNPLYKCQLSVIYTETGSYQKANDILQEVLEGFPQEFPDCYYLMANNYSHLGLFDQAQKYAEMYLEKDPEGDYNEEAGQLLDMLKMYHEPENEDWLFDHEDELLHYQEMVFQHMEYEEWNEALPVLEEMMALFPEHPSARHDYAYALFFSGEQEEAIELEKQWVEHDGESINSTVNLAIFYHVSGERELSTHHIKKLWNVHPIHESQKLKMAVAFARTGYFDEALIRFQELWRTQEKNRVSYYKWYSLSAFHSGYEEKAHMIWKEGCKKYPELSKSKQPWEEH</sequence>
<feature type="repeat" description="TPR" evidence="3">
    <location>
        <begin position="20"/>
        <end position="53"/>
    </location>
</feature>
<dbReference type="SUPFAM" id="SSF48452">
    <property type="entry name" value="TPR-like"/>
    <property type="match status" value="2"/>
</dbReference>
<dbReference type="PANTHER" id="PTHR45586:SF1">
    <property type="entry name" value="LIPOPOLYSACCHARIDE ASSEMBLY PROTEIN B"/>
    <property type="match status" value="1"/>
</dbReference>
<reference evidence="4 5" key="1">
    <citation type="submission" date="2019-03" db="EMBL/GenBank/DDBJ databases">
        <title>Genomic Encyclopedia of Type Strains, Phase IV (KMG-IV): sequencing the most valuable type-strain genomes for metagenomic binning, comparative biology and taxonomic classification.</title>
        <authorList>
            <person name="Goeker M."/>
        </authorList>
    </citation>
    <scope>NUCLEOTIDE SEQUENCE [LARGE SCALE GENOMIC DNA]</scope>
    <source>
        <strain evidence="4 5">DSM 25894</strain>
    </source>
</reference>
<gene>
    <name evidence="4" type="ORF">EDD68_12130</name>
</gene>
<dbReference type="AlphaFoldDB" id="A0A4R3MTH9"/>
<protein>
    <submittedName>
        <fullName evidence="4">Tetratricopeptide repeat protein</fullName>
    </submittedName>
</protein>
<evidence type="ECO:0000256" key="1">
    <source>
        <dbReference type="ARBA" id="ARBA00022737"/>
    </source>
</evidence>
<dbReference type="PANTHER" id="PTHR45586">
    <property type="entry name" value="TPR REPEAT-CONTAINING PROTEIN PA4667"/>
    <property type="match status" value="1"/>
</dbReference>
<evidence type="ECO:0000313" key="4">
    <source>
        <dbReference type="EMBL" id="TCT18776.1"/>
    </source>
</evidence>